<gene>
    <name evidence="1" type="ORF">KDA82_35930</name>
</gene>
<dbReference type="Proteomes" id="UP000675554">
    <property type="component" value="Unassembled WGS sequence"/>
</dbReference>
<evidence type="ECO:0000313" key="1">
    <source>
        <dbReference type="EMBL" id="MBR7678273.1"/>
    </source>
</evidence>
<sequence>VVAVSVSGVGAAPAPTPLTDTATTTFGLRLLDIPLPLPPLTIGMAWHPRQAADGGHHWLRDAVRRTLLAPGE</sequence>
<dbReference type="Gene3D" id="3.40.190.10">
    <property type="entry name" value="Periplasmic binding protein-like II"/>
    <property type="match status" value="2"/>
</dbReference>
<organism evidence="1 2">
    <name type="scientific">Streptomyces daliensis</name>
    <dbReference type="NCBI Taxonomy" id="299421"/>
    <lineage>
        <taxon>Bacteria</taxon>
        <taxon>Bacillati</taxon>
        <taxon>Actinomycetota</taxon>
        <taxon>Actinomycetes</taxon>
        <taxon>Kitasatosporales</taxon>
        <taxon>Streptomycetaceae</taxon>
        <taxon>Streptomyces</taxon>
    </lineage>
</organism>
<name>A0A8T4J5D9_9ACTN</name>
<proteinExistence type="predicted"/>
<dbReference type="AlphaFoldDB" id="A0A8T4J5D9"/>
<comment type="caution">
    <text evidence="1">The sequence shown here is derived from an EMBL/GenBank/DDBJ whole genome shotgun (WGS) entry which is preliminary data.</text>
</comment>
<protein>
    <submittedName>
        <fullName evidence="1">LysR family transcriptional regulator</fullName>
    </submittedName>
</protein>
<evidence type="ECO:0000313" key="2">
    <source>
        <dbReference type="Proteomes" id="UP000675554"/>
    </source>
</evidence>
<dbReference type="EMBL" id="JAGSMN010001315">
    <property type="protein sequence ID" value="MBR7678273.1"/>
    <property type="molecule type" value="Genomic_DNA"/>
</dbReference>
<reference evidence="1" key="1">
    <citation type="submission" date="2021-04" db="EMBL/GenBank/DDBJ databases">
        <title>Sequencing of actinobacteria type strains.</title>
        <authorList>
            <person name="Nguyen G.-S."/>
            <person name="Wentzel A."/>
        </authorList>
    </citation>
    <scope>NUCLEOTIDE SEQUENCE</scope>
    <source>
        <strain evidence="1">DSM 42095</strain>
    </source>
</reference>
<dbReference type="SUPFAM" id="SSF53850">
    <property type="entry name" value="Periplasmic binding protein-like II"/>
    <property type="match status" value="1"/>
</dbReference>
<feature type="non-terminal residue" evidence="1">
    <location>
        <position position="1"/>
    </location>
</feature>
<keyword evidence="2" id="KW-1185">Reference proteome</keyword>
<accession>A0A8T4J5D9</accession>